<evidence type="ECO:0000256" key="2">
    <source>
        <dbReference type="ARBA" id="ARBA00006936"/>
    </source>
</evidence>
<comment type="cofactor">
    <cofactor evidence="1">
        <name>thiamine diphosphate</name>
        <dbReference type="ChEBI" id="CHEBI:58937"/>
    </cofactor>
</comment>
<sequence length="183" mass="20632">MTDSREDKVDGDDVNMHVVDPSTPAQYFHLLRRQVVANFRKPLIVITPKAPMLRNAAITSTIDELATGTTFNSVIGDDKVIDENVTKVILTCGKQYYALDKYRSDRNLQDVAIVRVECLAYIWSQEEARNMGAWSFIKPRFENLCGRELSYSGREPLATPNVGIGKLFDKQSKDVVVQPFAMT</sequence>
<feature type="domain" description="2-oxoglutarate dehydrogenase E1 component/KDG C-terminal" evidence="6">
    <location>
        <begin position="121"/>
        <end position="178"/>
    </location>
</feature>
<keyword evidence="3" id="KW-0560">Oxidoreductase</keyword>
<evidence type="ECO:0000313" key="8">
    <source>
        <dbReference type="Proteomes" id="UP001627154"/>
    </source>
</evidence>
<comment type="caution">
    <text evidence="7">The sequence shown here is derived from an EMBL/GenBank/DDBJ whole genome shotgun (WGS) entry which is preliminary data.</text>
</comment>
<dbReference type="Proteomes" id="UP001627154">
    <property type="component" value="Unassembled WGS sequence"/>
</dbReference>
<name>A0ABD2WJF4_9HYME</name>
<dbReference type="InterPro" id="IPR031717">
    <property type="entry name" value="ODO-1/KGD_C"/>
</dbReference>
<evidence type="ECO:0000313" key="7">
    <source>
        <dbReference type="EMBL" id="KAL3393096.1"/>
    </source>
</evidence>
<keyword evidence="8" id="KW-1185">Reference proteome</keyword>
<dbReference type="Pfam" id="PF16870">
    <property type="entry name" value="OxoGdeHyase_C"/>
    <property type="match status" value="2"/>
</dbReference>
<evidence type="ECO:0000256" key="4">
    <source>
        <dbReference type="ARBA" id="ARBA00023052"/>
    </source>
</evidence>
<dbReference type="Gene3D" id="3.40.50.12470">
    <property type="match status" value="1"/>
</dbReference>
<dbReference type="GO" id="GO:0016491">
    <property type="term" value="F:oxidoreductase activity"/>
    <property type="evidence" value="ECO:0007669"/>
    <property type="project" value="UniProtKB-KW"/>
</dbReference>
<dbReference type="InterPro" id="IPR029061">
    <property type="entry name" value="THDP-binding"/>
</dbReference>
<dbReference type="AlphaFoldDB" id="A0ABD2WJF4"/>
<dbReference type="PANTHER" id="PTHR23152">
    <property type="entry name" value="2-OXOGLUTARATE DEHYDROGENASE"/>
    <property type="match status" value="1"/>
</dbReference>
<organism evidence="7 8">
    <name type="scientific">Trichogramma kaykai</name>
    <dbReference type="NCBI Taxonomy" id="54128"/>
    <lineage>
        <taxon>Eukaryota</taxon>
        <taxon>Metazoa</taxon>
        <taxon>Ecdysozoa</taxon>
        <taxon>Arthropoda</taxon>
        <taxon>Hexapoda</taxon>
        <taxon>Insecta</taxon>
        <taxon>Pterygota</taxon>
        <taxon>Neoptera</taxon>
        <taxon>Endopterygota</taxon>
        <taxon>Hymenoptera</taxon>
        <taxon>Apocrita</taxon>
        <taxon>Proctotrupomorpha</taxon>
        <taxon>Chalcidoidea</taxon>
        <taxon>Trichogrammatidae</taxon>
        <taxon>Trichogramma</taxon>
    </lineage>
</organism>
<dbReference type="PANTHER" id="PTHR23152:SF4">
    <property type="entry name" value="2-OXOADIPATE DEHYDROGENASE COMPLEX COMPONENT E1"/>
    <property type="match status" value="1"/>
</dbReference>
<dbReference type="Pfam" id="PF02779">
    <property type="entry name" value="Transket_pyr"/>
    <property type="match status" value="1"/>
</dbReference>
<proteinExistence type="inferred from homology"/>
<evidence type="ECO:0000259" key="6">
    <source>
        <dbReference type="Pfam" id="PF16870"/>
    </source>
</evidence>
<gene>
    <name evidence="7" type="ORF">TKK_012358</name>
</gene>
<dbReference type="Gene3D" id="3.40.50.11610">
    <property type="entry name" value="Multifunctional 2-oxoglutarate metabolism enzyme, C-terminal domain"/>
    <property type="match status" value="2"/>
</dbReference>
<accession>A0ABD2WJF4</accession>
<evidence type="ECO:0000259" key="5">
    <source>
        <dbReference type="Pfam" id="PF02779"/>
    </source>
</evidence>
<dbReference type="SUPFAM" id="SSF52518">
    <property type="entry name" value="Thiamin diphosphate-binding fold (THDP-binding)"/>
    <property type="match status" value="1"/>
</dbReference>
<feature type="domain" description="Transketolase-like pyrimidine-binding" evidence="5">
    <location>
        <begin position="15"/>
        <end position="50"/>
    </location>
</feature>
<protein>
    <submittedName>
        <fullName evidence="7">Uncharacterized protein</fullName>
    </submittedName>
</protein>
<evidence type="ECO:0000256" key="3">
    <source>
        <dbReference type="ARBA" id="ARBA00023002"/>
    </source>
</evidence>
<keyword evidence="4" id="KW-0786">Thiamine pyrophosphate</keyword>
<dbReference type="InterPro" id="IPR042179">
    <property type="entry name" value="KGD_C_sf"/>
</dbReference>
<evidence type="ECO:0000256" key="1">
    <source>
        <dbReference type="ARBA" id="ARBA00001964"/>
    </source>
</evidence>
<reference evidence="7 8" key="1">
    <citation type="journal article" date="2024" name="bioRxiv">
        <title>A reference genome for Trichogramma kaykai: A tiny desert-dwelling parasitoid wasp with competing sex-ratio distorters.</title>
        <authorList>
            <person name="Culotta J."/>
            <person name="Lindsey A.R."/>
        </authorList>
    </citation>
    <scope>NUCLEOTIDE SEQUENCE [LARGE SCALE GENOMIC DNA]</scope>
    <source>
        <strain evidence="7 8">KSX58</strain>
    </source>
</reference>
<feature type="domain" description="2-oxoglutarate dehydrogenase E1 component/KDG C-terminal" evidence="6">
    <location>
        <begin position="59"/>
        <end position="119"/>
    </location>
</feature>
<dbReference type="EMBL" id="JBJJXI010000100">
    <property type="protein sequence ID" value="KAL3393096.1"/>
    <property type="molecule type" value="Genomic_DNA"/>
</dbReference>
<comment type="similarity">
    <text evidence="2">Belongs to the alpha-ketoglutarate dehydrogenase family.</text>
</comment>
<dbReference type="InterPro" id="IPR011603">
    <property type="entry name" value="2oxoglutarate_DH_E1"/>
</dbReference>
<dbReference type="InterPro" id="IPR005475">
    <property type="entry name" value="Transketolase-like_Pyr-bd"/>
</dbReference>